<gene>
    <name evidence="2" type="ORF">BKG88_07980</name>
</gene>
<protein>
    <submittedName>
        <fullName evidence="2">Uncharacterized protein</fullName>
    </submittedName>
</protein>
<name>A0A1V3L776_9PAST</name>
<evidence type="ECO:0000256" key="1">
    <source>
        <dbReference type="SAM" id="SignalP"/>
    </source>
</evidence>
<sequence length="392" mass="43083">MKKTHLIPLLISALFSGITHAEITLTPYAPTRSLNDIRQIAPTDDGSLVVITQKGELWKTQQSEPQLLLNNVSSKVAPKADYGRIALANNKGNFLLWTKDKIYSSQIPMAENAGMIGLAFATIGVVKEGNTHKLARIEPQGEQAVITAKSDQAVLPDARPLQINLSGGDAKQGHIAVLASPDSEYYQHAVLGDLWEATDLLYLERHSLTPLATTLNLKEGLVFEANQLTSVSQNGKNLLATTISGGGMGARAVIIGVENNALRLQAESQPLPSNRWQSPFQFGETLYAVQMPHLVGKLVEYQQNGKTLQEKAIGQGFSNHQYGDYETNLTAKTEQFVVIPHYGYKKVSIMDKQGKLHPLETQLPSPIEKTRSDNQRVYLLLKNGQVWVVEDK</sequence>
<evidence type="ECO:0000313" key="2">
    <source>
        <dbReference type="EMBL" id="OOF85398.1"/>
    </source>
</evidence>
<dbReference type="AlphaFoldDB" id="A0A1V3L776"/>
<keyword evidence="1" id="KW-0732">Signal</keyword>
<dbReference type="EMBL" id="MLAI01000021">
    <property type="protein sequence ID" value="OOF85398.1"/>
    <property type="molecule type" value="Genomic_DNA"/>
</dbReference>
<organism evidence="2 3">
    <name type="scientific">Rodentibacter ratti</name>
    <dbReference type="NCBI Taxonomy" id="1906745"/>
    <lineage>
        <taxon>Bacteria</taxon>
        <taxon>Pseudomonadati</taxon>
        <taxon>Pseudomonadota</taxon>
        <taxon>Gammaproteobacteria</taxon>
        <taxon>Pasteurellales</taxon>
        <taxon>Pasteurellaceae</taxon>
        <taxon>Rodentibacter</taxon>
    </lineage>
</organism>
<comment type="caution">
    <text evidence="2">The sequence shown here is derived from an EMBL/GenBank/DDBJ whole genome shotgun (WGS) entry which is preliminary data.</text>
</comment>
<feature type="chain" id="PRO_5012527926" evidence="1">
    <location>
        <begin position="22"/>
        <end position="392"/>
    </location>
</feature>
<dbReference type="OrthoDB" id="58662at2"/>
<accession>A0A1V3L776</accession>
<dbReference type="RefSeq" id="WP_077553252.1">
    <property type="nucleotide sequence ID" value="NZ_MLAI01000021.1"/>
</dbReference>
<reference evidence="2 3" key="1">
    <citation type="submission" date="2016-10" db="EMBL/GenBank/DDBJ databases">
        <title>Rodentibacter gen. nov. and new species.</title>
        <authorList>
            <person name="Christensen H."/>
        </authorList>
    </citation>
    <scope>NUCLEOTIDE SEQUENCE [LARGE SCALE GENOMIC DNA]</scope>
    <source>
        <strain evidence="2 3">Ppn158</strain>
    </source>
</reference>
<dbReference type="Proteomes" id="UP000189353">
    <property type="component" value="Unassembled WGS sequence"/>
</dbReference>
<feature type="signal peptide" evidence="1">
    <location>
        <begin position="1"/>
        <end position="21"/>
    </location>
</feature>
<evidence type="ECO:0000313" key="3">
    <source>
        <dbReference type="Proteomes" id="UP000189353"/>
    </source>
</evidence>
<proteinExistence type="predicted"/>